<name>A0A5Q0LCX6_9ACTN</name>
<dbReference type="Pfam" id="PF01565">
    <property type="entry name" value="FAD_binding_4"/>
    <property type="match status" value="1"/>
</dbReference>
<evidence type="ECO:0000313" key="4">
    <source>
        <dbReference type="EMBL" id="QFZ74694.1"/>
    </source>
</evidence>
<gene>
    <name evidence="4" type="ORF">GFH48_16750</name>
</gene>
<dbReference type="GO" id="GO:0003885">
    <property type="term" value="F:D-arabinono-1,4-lactone oxidase activity"/>
    <property type="evidence" value="ECO:0007669"/>
    <property type="project" value="InterPro"/>
</dbReference>
<protein>
    <submittedName>
        <fullName evidence="4">FAD-binding protein</fullName>
    </submittedName>
</protein>
<dbReference type="GO" id="GO:0016020">
    <property type="term" value="C:membrane"/>
    <property type="evidence" value="ECO:0007669"/>
    <property type="project" value="InterPro"/>
</dbReference>
<dbReference type="InterPro" id="IPR016169">
    <property type="entry name" value="FAD-bd_PCMH_sub2"/>
</dbReference>
<dbReference type="Gene3D" id="1.10.45.10">
    <property type="entry name" value="Vanillyl-alcohol Oxidase, Chain A, domain 4"/>
    <property type="match status" value="1"/>
</dbReference>
<dbReference type="PANTHER" id="PTHR43762">
    <property type="entry name" value="L-GULONOLACTONE OXIDASE"/>
    <property type="match status" value="1"/>
</dbReference>
<proteinExistence type="predicted"/>
<dbReference type="PANTHER" id="PTHR43762:SF1">
    <property type="entry name" value="D-ARABINONO-1,4-LACTONE OXIDASE"/>
    <property type="match status" value="1"/>
</dbReference>
<dbReference type="InterPro" id="IPR016171">
    <property type="entry name" value="Vanillyl_alc_oxidase_C-sub2"/>
</dbReference>
<dbReference type="KEGG" id="sfy:GFH48_16750"/>
<accession>A0A5Q0LCX6</accession>
<dbReference type="RefSeq" id="WP_153289012.1">
    <property type="nucleotide sequence ID" value="NZ_CP045643.1"/>
</dbReference>
<evidence type="ECO:0000259" key="3">
    <source>
        <dbReference type="PROSITE" id="PS51387"/>
    </source>
</evidence>
<dbReference type="AlphaFoldDB" id="A0A5Q0LCX6"/>
<keyword evidence="5" id="KW-1185">Reference proteome</keyword>
<feature type="region of interest" description="Disordered" evidence="2">
    <location>
        <begin position="1"/>
        <end position="28"/>
    </location>
</feature>
<dbReference type="Proteomes" id="UP000326179">
    <property type="component" value="Chromosome"/>
</dbReference>
<feature type="domain" description="FAD-binding PCMH-type" evidence="3">
    <location>
        <begin position="43"/>
        <end position="211"/>
    </location>
</feature>
<dbReference type="InterPro" id="IPR036318">
    <property type="entry name" value="FAD-bd_PCMH-like_sf"/>
</dbReference>
<dbReference type="SUPFAM" id="SSF56176">
    <property type="entry name" value="FAD-binding/transporter-associated domain-like"/>
    <property type="match status" value="1"/>
</dbReference>
<sequence>MPADTTPGSDTGSAPPPTARHAPRHVSVPVTTEAVSVTGWGRTAPTAARLVRPRSYAEAAAAVRMCGARGGIARGLGRAYGDAAQNAGGAVLDMTDLNRVHTIDAICGTVLCDAGVSLHRLMEVLLPLGWFVPVTPGTRYVTVGGAIGADIHGKNHHGSGSFSRHVLSFELLTADGGIRTVDRGTPLFDATTGGMGLTGVILSATVRLLPVETSLVSVDTERATDLDDLMARLTATDHRHRYSVAWIDLLARGRSTGRAVLTRGEHAPLDALPARARRQPLAFRPGRLPAAPSFVPEGLLGRTTVGLFNELWYRRAPRARTGELQTIPAFFHPLDGVPHWNRVYGRAGFVQYQFVVGHGREETLRRIVRRISERGCPSFLAVLKRFGTADPGWLSFPMPGWTLALDIPANLPGLGTFLDELDEEVARADGRVYLAKDARLRPELLGRMYPRLDEFRRLRAELDPGGVFTSDLSRRLELREPARRPTPPLSRS</sequence>
<reference evidence="4 5" key="1">
    <citation type="submission" date="2019-10" db="EMBL/GenBank/DDBJ databases">
        <title>A novel species.</title>
        <authorList>
            <person name="Gao J."/>
        </authorList>
    </citation>
    <scope>NUCLEOTIDE SEQUENCE [LARGE SCALE GENOMIC DNA]</scope>
    <source>
        <strain evidence="4 5">QMT-28</strain>
    </source>
</reference>
<dbReference type="InterPro" id="IPR016166">
    <property type="entry name" value="FAD-bd_PCMH"/>
</dbReference>
<dbReference type="InterPro" id="IPR010031">
    <property type="entry name" value="FAD_lactone_oxidase-like"/>
</dbReference>
<dbReference type="InterPro" id="IPR007173">
    <property type="entry name" value="ALO_C"/>
</dbReference>
<keyword evidence="1" id="KW-0560">Oxidoreductase</keyword>
<dbReference type="EMBL" id="CP045643">
    <property type="protein sequence ID" value="QFZ74694.1"/>
    <property type="molecule type" value="Genomic_DNA"/>
</dbReference>
<evidence type="ECO:0000256" key="1">
    <source>
        <dbReference type="ARBA" id="ARBA00023002"/>
    </source>
</evidence>
<dbReference type="Pfam" id="PF04030">
    <property type="entry name" value="ALO"/>
    <property type="match status" value="1"/>
</dbReference>
<dbReference type="PROSITE" id="PS51387">
    <property type="entry name" value="FAD_PCMH"/>
    <property type="match status" value="1"/>
</dbReference>
<evidence type="ECO:0000256" key="2">
    <source>
        <dbReference type="SAM" id="MobiDB-lite"/>
    </source>
</evidence>
<evidence type="ECO:0000313" key="5">
    <source>
        <dbReference type="Proteomes" id="UP000326179"/>
    </source>
</evidence>
<dbReference type="Gene3D" id="3.30.465.10">
    <property type="match status" value="1"/>
</dbReference>
<dbReference type="InterPro" id="IPR006094">
    <property type="entry name" value="Oxid_FAD_bind_N"/>
</dbReference>
<dbReference type="GO" id="GO:0071949">
    <property type="term" value="F:FAD binding"/>
    <property type="evidence" value="ECO:0007669"/>
    <property type="project" value="InterPro"/>
</dbReference>
<organism evidence="4 5">
    <name type="scientific">Streptomyces fagopyri</name>
    <dbReference type="NCBI Taxonomy" id="2662397"/>
    <lineage>
        <taxon>Bacteria</taxon>
        <taxon>Bacillati</taxon>
        <taxon>Actinomycetota</taxon>
        <taxon>Actinomycetes</taxon>
        <taxon>Kitasatosporales</taxon>
        <taxon>Streptomycetaceae</taxon>
        <taxon>Streptomyces</taxon>
    </lineage>
</organism>
<feature type="compositionally biased region" description="Polar residues" evidence="2">
    <location>
        <begin position="1"/>
        <end position="12"/>
    </location>
</feature>